<organism evidence="2 3">
    <name type="scientific">Tagetes erecta</name>
    <name type="common">African marigold</name>
    <dbReference type="NCBI Taxonomy" id="13708"/>
    <lineage>
        <taxon>Eukaryota</taxon>
        <taxon>Viridiplantae</taxon>
        <taxon>Streptophyta</taxon>
        <taxon>Embryophyta</taxon>
        <taxon>Tracheophyta</taxon>
        <taxon>Spermatophyta</taxon>
        <taxon>Magnoliopsida</taxon>
        <taxon>eudicotyledons</taxon>
        <taxon>Gunneridae</taxon>
        <taxon>Pentapetalae</taxon>
        <taxon>asterids</taxon>
        <taxon>campanulids</taxon>
        <taxon>Asterales</taxon>
        <taxon>Asteraceae</taxon>
        <taxon>Asteroideae</taxon>
        <taxon>Heliantheae alliance</taxon>
        <taxon>Tageteae</taxon>
        <taxon>Tagetes</taxon>
    </lineage>
</organism>
<feature type="compositionally biased region" description="Acidic residues" evidence="1">
    <location>
        <begin position="117"/>
        <end position="128"/>
    </location>
</feature>
<name>A0AAD8K8A7_TARER</name>
<comment type="caution">
    <text evidence="2">The sequence shown here is derived from an EMBL/GenBank/DDBJ whole genome shotgun (WGS) entry which is preliminary data.</text>
</comment>
<gene>
    <name evidence="2" type="ORF">QVD17_30641</name>
</gene>
<evidence type="ECO:0000313" key="2">
    <source>
        <dbReference type="EMBL" id="KAK1414880.1"/>
    </source>
</evidence>
<feature type="region of interest" description="Disordered" evidence="1">
    <location>
        <begin position="116"/>
        <end position="145"/>
    </location>
</feature>
<proteinExistence type="predicted"/>
<protein>
    <submittedName>
        <fullName evidence="2">Uncharacterized protein</fullName>
    </submittedName>
</protein>
<dbReference type="EMBL" id="JAUHHV010000008">
    <property type="protein sequence ID" value="KAK1414880.1"/>
    <property type="molecule type" value="Genomic_DNA"/>
</dbReference>
<reference evidence="2" key="1">
    <citation type="journal article" date="2023" name="bioRxiv">
        <title>Improved chromosome-level genome assembly for marigold (Tagetes erecta).</title>
        <authorList>
            <person name="Jiang F."/>
            <person name="Yuan L."/>
            <person name="Wang S."/>
            <person name="Wang H."/>
            <person name="Xu D."/>
            <person name="Wang A."/>
            <person name="Fan W."/>
        </authorList>
    </citation>
    <scope>NUCLEOTIDE SEQUENCE</scope>
    <source>
        <strain evidence="2">WSJ</strain>
        <tissue evidence="2">Leaf</tissue>
    </source>
</reference>
<dbReference type="AlphaFoldDB" id="A0AAD8K8A7"/>
<sequence length="157" mass="17538">MIALKSRSLWTNNMANGQVLRVFKLFPYCFRVVELPANLSVLPAKLEPVGRIYFCGRANLLLPSESVAAAERTYLGEPSKLGRIFKSFIFGPKIEWNVRGEEHTENIQEETNVIDMPDTDVADAESSEDEKAGSEDMPNSWAGNKSRAGAFIEHFKA</sequence>
<evidence type="ECO:0000313" key="3">
    <source>
        <dbReference type="Proteomes" id="UP001229421"/>
    </source>
</evidence>
<dbReference type="Proteomes" id="UP001229421">
    <property type="component" value="Unassembled WGS sequence"/>
</dbReference>
<evidence type="ECO:0000256" key="1">
    <source>
        <dbReference type="SAM" id="MobiDB-lite"/>
    </source>
</evidence>
<keyword evidence="3" id="KW-1185">Reference proteome</keyword>
<accession>A0AAD8K8A7</accession>